<reference evidence="2" key="1">
    <citation type="journal article" date="2020" name="Fungal Divers.">
        <title>Resolving the Mortierellaceae phylogeny through synthesis of multi-gene phylogenetics and phylogenomics.</title>
        <authorList>
            <person name="Vandepol N."/>
            <person name="Liber J."/>
            <person name="Desiro A."/>
            <person name="Na H."/>
            <person name="Kennedy M."/>
            <person name="Barry K."/>
            <person name="Grigoriev I.V."/>
            <person name="Miller A.N."/>
            <person name="O'Donnell K."/>
            <person name="Stajich J.E."/>
            <person name="Bonito G."/>
        </authorList>
    </citation>
    <scope>NUCLEOTIDE SEQUENCE</scope>
    <source>
        <strain evidence="2">MES-2147</strain>
    </source>
</reference>
<protein>
    <submittedName>
        <fullName evidence="2">Uncharacterized protein</fullName>
    </submittedName>
</protein>
<dbReference type="EMBL" id="JAAAHW010008596">
    <property type="protein sequence ID" value="KAF9944071.1"/>
    <property type="molecule type" value="Genomic_DNA"/>
</dbReference>
<evidence type="ECO:0000256" key="1">
    <source>
        <dbReference type="SAM" id="MobiDB-lite"/>
    </source>
</evidence>
<dbReference type="AlphaFoldDB" id="A0A9P6LV65"/>
<organism evidence="2 3">
    <name type="scientific">Modicella reniformis</name>
    <dbReference type="NCBI Taxonomy" id="1440133"/>
    <lineage>
        <taxon>Eukaryota</taxon>
        <taxon>Fungi</taxon>
        <taxon>Fungi incertae sedis</taxon>
        <taxon>Mucoromycota</taxon>
        <taxon>Mortierellomycotina</taxon>
        <taxon>Mortierellomycetes</taxon>
        <taxon>Mortierellales</taxon>
        <taxon>Mortierellaceae</taxon>
        <taxon>Modicella</taxon>
    </lineage>
</organism>
<name>A0A9P6LV65_9FUNG</name>
<keyword evidence="3" id="KW-1185">Reference proteome</keyword>
<dbReference type="Proteomes" id="UP000749646">
    <property type="component" value="Unassembled WGS sequence"/>
</dbReference>
<feature type="non-terminal residue" evidence="2">
    <location>
        <position position="84"/>
    </location>
</feature>
<proteinExistence type="predicted"/>
<evidence type="ECO:0000313" key="3">
    <source>
        <dbReference type="Proteomes" id="UP000749646"/>
    </source>
</evidence>
<evidence type="ECO:0000313" key="2">
    <source>
        <dbReference type="EMBL" id="KAF9944071.1"/>
    </source>
</evidence>
<comment type="caution">
    <text evidence="2">The sequence shown here is derived from an EMBL/GenBank/DDBJ whole genome shotgun (WGS) entry which is preliminary data.</text>
</comment>
<accession>A0A9P6LV65</accession>
<feature type="region of interest" description="Disordered" evidence="1">
    <location>
        <begin position="22"/>
        <end position="84"/>
    </location>
</feature>
<feature type="non-terminal residue" evidence="2">
    <location>
        <position position="1"/>
    </location>
</feature>
<sequence>WPQERQEPRNPPQSILMAALPASLQSASESRFPASRTRCRRLPRRPPTVCTAPGTGQATTAILNKERHSSPSLKTRRWKEQLGG</sequence>
<gene>
    <name evidence="2" type="ORF">BGZ65_012680</name>
</gene>